<dbReference type="Pfam" id="PF14200">
    <property type="entry name" value="RicinB_lectin_2"/>
    <property type="match status" value="2"/>
</dbReference>
<evidence type="ECO:0000313" key="4">
    <source>
        <dbReference type="EMBL" id="GAA2418753.1"/>
    </source>
</evidence>
<dbReference type="Gene3D" id="2.80.10.50">
    <property type="match status" value="1"/>
</dbReference>
<protein>
    <recommendedName>
        <fullName evidence="3">Ricin B lectin domain-containing protein</fullName>
    </recommendedName>
</protein>
<feature type="domain" description="Ricin B lectin" evidence="3">
    <location>
        <begin position="48"/>
        <end position="115"/>
    </location>
</feature>
<feature type="chain" id="PRO_5045745791" description="Ricin B lectin domain-containing protein" evidence="2">
    <location>
        <begin position="31"/>
        <end position="186"/>
    </location>
</feature>
<proteinExistence type="predicted"/>
<sequence>MVGKRRSGRAGAVAAGVLLAVVSLGLPSSAAPRTEQQPERVSLRPADAPGQAATVAGASRQPRARVVGAPWAAASHQLWELRPTAGGHYQLVSVHSGLCLDVSGQADLDGAPAVQDGCRVGDWSDGRTHGQQWRFVRDGDGYRLVARGSGKCLAVPGSGGSTPQLAQYPCDRRGRATWLAVSHPVA</sequence>
<evidence type="ECO:0000259" key="3">
    <source>
        <dbReference type="Pfam" id="PF14200"/>
    </source>
</evidence>
<gene>
    <name evidence="4" type="ORF">GCM10010420_56630</name>
</gene>
<dbReference type="CDD" id="cd00161">
    <property type="entry name" value="beta-trefoil_Ricin-like"/>
    <property type="match status" value="1"/>
</dbReference>
<evidence type="ECO:0000313" key="5">
    <source>
        <dbReference type="Proteomes" id="UP001500058"/>
    </source>
</evidence>
<reference evidence="4 5" key="1">
    <citation type="journal article" date="2019" name="Int. J. Syst. Evol. Microbiol.">
        <title>The Global Catalogue of Microorganisms (GCM) 10K type strain sequencing project: providing services to taxonomists for standard genome sequencing and annotation.</title>
        <authorList>
            <consortium name="The Broad Institute Genomics Platform"/>
            <consortium name="The Broad Institute Genome Sequencing Center for Infectious Disease"/>
            <person name="Wu L."/>
            <person name="Ma J."/>
        </authorList>
    </citation>
    <scope>NUCLEOTIDE SEQUENCE [LARGE SCALE GENOMIC DNA]</scope>
    <source>
        <strain evidence="4 5">JCM 6921</strain>
    </source>
</reference>
<keyword evidence="5" id="KW-1185">Reference proteome</keyword>
<name>A0ABN3J1T0_9ACTN</name>
<feature type="region of interest" description="Disordered" evidence="1">
    <location>
        <begin position="29"/>
        <end position="61"/>
    </location>
</feature>
<organism evidence="4 5">
    <name type="scientific">Streptomyces glaucosporus</name>
    <dbReference type="NCBI Taxonomy" id="284044"/>
    <lineage>
        <taxon>Bacteria</taxon>
        <taxon>Bacillati</taxon>
        <taxon>Actinomycetota</taxon>
        <taxon>Actinomycetes</taxon>
        <taxon>Kitasatosporales</taxon>
        <taxon>Streptomycetaceae</taxon>
        <taxon>Streptomyces</taxon>
    </lineage>
</organism>
<dbReference type="EMBL" id="BAAATJ010000047">
    <property type="protein sequence ID" value="GAA2418753.1"/>
    <property type="molecule type" value="Genomic_DNA"/>
</dbReference>
<dbReference type="Proteomes" id="UP001500058">
    <property type="component" value="Unassembled WGS sequence"/>
</dbReference>
<feature type="signal peptide" evidence="2">
    <location>
        <begin position="1"/>
        <end position="30"/>
    </location>
</feature>
<accession>A0ABN3J1T0</accession>
<dbReference type="InterPro" id="IPR035992">
    <property type="entry name" value="Ricin_B-like_lectins"/>
</dbReference>
<dbReference type="SUPFAM" id="SSF50370">
    <property type="entry name" value="Ricin B-like lectins"/>
    <property type="match status" value="1"/>
</dbReference>
<dbReference type="PROSITE" id="PS50231">
    <property type="entry name" value="RICIN_B_LECTIN"/>
    <property type="match status" value="1"/>
</dbReference>
<evidence type="ECO:0000256" key="1">
    <source>
        <dbReference type="SAM" id="MobiDB-lite"/>
    </source>
</evidence>
<comment type="caution">
    <text evidence="4">The sequence shown here is derived from an EMBL/GenBank/DDBJ whole genome shotgun (WGS) entry which is preliminary data.</text>
</comment>
<keyword evidence="2" id="KW-0732">Signal</keyword>
<feature type="domain" description="Ricin B lectin" evidence="3">
    <location>
        <begin position="131"/>
        <end position="180"/>
    </location>
</feature>
<dbReference type="RefSeq" id="WP_344633999.1">
    <property type="nucleotide sequence ID" value="NZ_BAAATJ010000047.1"/>
</dbReference>
<dbReference type="InterPro" id="IPR000772">
    <property type="entry name" value="Ricin_B_lectin"/>
</dbReference>
<evidence type="ECO:0000256" key="2">
    <source>
        <dbReference type="SAM" id="SignalP"/>
    </source>
</evidence>